<evidence type="ECO:0008006" key="3">
    <source>
        <dbReference type="Google" id="ProtNLM"/>
    </source>
</evidence>
<accession>A0ABN9Q721</accession>
<protein>
    <recommendedName>
        <fullName evidence="3">DNA-directed DNA polymerase</fullName>
    </recommendedName>
</protein>
<evidence type="ECO:0000313" key="2">
    <source>
        <dbReference type="Proteomes" id="UP001189429"/>
    </source>
</evidence>
<feature type="non-terminal residue" evidence="1">
    <location>
        <position position="1"/>
    </location>
</feature>
<name>A0ABN9Q721_9DINO</name>
<comment type="caution">
    <text evidence="1">The sequence shown here is derived from an EMBL/GenBank/DDBJ whole genome shotgun (WGS) entry which is preliminary data.</text>
</comment>
<keyword evidence="2" id="KW-1185">Reference proteome</keyword>
<reference evidence="1" key="1">
    <citation type="submission" date="2023-10" db="EMBL/GenBank/DDBJ databases">
        <authorList>
            <person name="Chen Y."/>
            <person name="Shah S."/>
            <person name="Dougan E. K."/>
            <person name="Thang M."/>
            <person name="Chan C."/>
        </authorList>
    </citation>
    <scope>NUCLEOTIDE SEQUENCE [LARGE SCALE GENOMIC DNA]</scope>
</reference>
<sequence>DFYHQLAFSDARESTDACGLARELRAHADFPSDPARALEERGGAAVRGGCLADSETICGMELAPAGPAAQGLCVGDHFVVERVHVQSARSEAGADAALLAAARQAYAREGLPGSTAKAVAQELLATLVGAEMDGRQGLAQRGLVTAGAPLERRLALSALSLTAARLKAASRRLLATLAPSWMAVFADRRPLMAVLDHMFKVLGVAEAGFKTRKAEAAAKLGAVYGLPKPVKDELALAPVLAPMAVTDISAPYDDRINAVDASQSKGTAVSTPAPAGMVARLWRCGERRGGCPRLESAPKVASREIGQLRASAEPAHFDVLDEPG</sequence>
<feature type="non-terminal residue" evidence="1">
    <location>
        <position position="324"/>
    </location>
</feature>
<dbReference type="EMBL" id="CAUYUJ010002080">
    <property type="protein sequence ID" value="CAK0799101.1"/>
    <property type="molecule type" value="Genomic_DNA"/>
</dbReference>
<evidence type="ECO:0000313" key="1">
    <source>
        <dbReference type="EMBL" id="CAK0799101.1"/>
    </source>
</evidence>
<organism evidence="1 2">
    <name type="scientific">Prorocentrum cordatum</name>
    <dbReference type="NCBI Taxonomy" id="2364126"/>
    <lineage>
        <taxon>Eukaryota</taxon>
        <taxon>Sar</taxon>
        <taxon>Alveolata</taxon>
        <taxon>Dinophyceae</taxon>
        <taxon>Prorocentrales</taxon>
        <taxon>Prorocentraceae</taxon>
        <taxon>Prorocentrum</taxon>
    </lineage>
</organism>
<dbReference type="Proteomes" id="UP001189429">
    <property type="component" value="Unassembled WGS sequence"/>
</dbReference>
<proteinExistence type="predicted"/>
<gene>
    <name evidence="1" type="ORF">PCOR1329_LOCUS7648</name>
</gene>